<evidence type="ECO:0000256" key="1">
    <source>
        <dbReference type="SAM" id="MobiDB-lite"/>
    </source>
</evidence>
<organism evidence="2 3">
    <name type="scientific">Desulfovibrio piger</name>
    <dbReference type="NCBI Taxonomy" id="901"/>
    <lineage>
        <taxon>Bacteria</taxon>
        <taxon>Pseudomonadati</taxon>
        <taxon>Thermodesulfobacteriota</taxon>
        <taxon>Desulfovibrionia</taxon>
        <taxon>Desulfovibrionales</taxon>
        <taxon>Desulfovibrionaceae</taxon>
        <taxon>Desulfovibrio</taxon>
    </lineage>
</organism>
<protein>
    <submittedName>
        <fullName evidence="2">Uncharacterized protein</fullName>
    </submittedName>
</protein>
<name>A0A1K1LHG8_9BACT</name>
<evidence type="ECO:0000313" key="3">
    <source>
        <dbReference type="Proteomes" id="UP000186323"/>
    </source>
</evidence>
<sequence>MGKGSRAPSLFCPASDAATGNGTDRAAQPGRLRRSGLPGAL</sequence>
<proteinExistence type="predicted"/>
<gene>
    <name evidence="2" type="ORF">DESPIGER_2335</name>
</gene>
<feature type="region of interest" description="Disordered" evidence="1">
    <location>
        <begin position="1"/>
        <end position="41"/>
    </location>
</feature>
<dbReference type="EMBL" id="LT630450">
    <property type="protein sequence ID" value="SFV74157.1"/>
    <property type="molecule type" value="Genomic_DNA"/>
</dbReference>
<keyword evidence="3" id="KW-1185">Reference proteome</keyword>
<dbReference type="AlphaFoldDB" id="A0A1K1LHG8"/>
<dbReference type="KEGG" id="dpg:DESPIGER_2335"/>
<evidence type="ECO:0000313" key="2">
    <source>
        <dbReference type="EMBL" id="SFV74157.1"/>
    </source>
</evidence>
<dbReference type="Proteomes" id="UP000186323">
    <property type="component" value="Chromosome I"/>
</dbReference>
<reference evidence="3" key="1">
    <citation type="submission" date="2016-10" db="EMBL/GenBank/DDBJ databases">
        <authorList>
            <person name="Wegmann U."/>
        </authorList>
    </citation>
    <scope>NUCLEOTIDE SEQUENCE [LARGE SCALE GENOMIC DNA]</scope>
</reference>
<accession>A0A1K1LHG8</accession>